<feature type="compositionally biased region" description="Polar residues" evidence="1">
    <location>
        <begin position="51"/>
        <end position="65"/>
    </location>
</feature>
<keyword evidence="4" id="KW-1185">Reference proteome</keyword>
<organism evidence="3 4">
    <name type="scientific">Chlorella vulgaris</name>
    <name type="common">Green alga</name>
    <dbReference type="NCBI Taxonomy" id="3077"/>
    <lineage>
        <taxon>Eukaryota</taxon>
        <taxon>Viridiplantae</taxon>
        <taxon>Chlorophyta</taxon>
        <taxon>core chlorophytes</taxon>
        <taxon>Trebouxiophyceae</taxon>
        <taxon>Chlorellales</taxon>
        <taxon>Chlorellaceae</taxon>
        <taxon>Chlorella clade</taxon>
        <taxon>Chlorella</taxon>
    </lineage>
</organism>
<dbReference type="AlphaFoldDB" id="A0A9D4TNY3"/>
<name>A0A9D4TNY3_CHLVU</name>
<keyword evidence="2" id="KW-0472">Membrane</keyword>
<reference evidence="3" key="2">
    <citation type="submission" date="2020-11" db="EMBL/GenBank/DDBJ databases">
        <authorList>
            <person name="Cecchin M."/>
            <person name="Marcolungo L."/>
            <person name="Rossato M."/>
            <person name="Girolomoni L."/>
            <person name="Cosentino E."/>
            <person name="Cuine S."/>
            <person name="Li-Beisson Y."/>
            <person name="Delledonne M."/>
            <person name="Ballottari M."/>
        </authorList>
    </citation>
    <scope>NUCLEOTIDE SEQUENCE</scope>
    <source>
        <strain evidence="3">211/11P</strain>
        <tissue evidence="3">Whole cell</tissue>
    </source>
</reference>
<keyword evidence="2" id="KW-0812">Transmembrane</keyword>
<dbReference type="EMBL" id="SIDB01000007">
    <property type="protein sequence ID" value="KAI3430539.1"/>
    <property type="molecule type" value="Genomic_DNA"/>
</dbReference>
<proteinExistence type="predicted"/>
<protein>
    <submittedName>
        <fullName evidence="3">Uncharacterized protein</fullName>
    </submittedName>
</protein>
<feature type="region of interest" description="Disordered" evidence="1">
    <location>
        <begin position="45"/>
        <end position="65"/>
    </location>
</feature>
<feature type="transmembrane region" description="Helical" evidence="2">
    <location>
        <begin position="21"/>
        <end position="42"/>
    </location>
</feature>
<evidence type="ECO:0000313" key="3">
    <source>
        <dbReference type="EMBL" id="KAI3430539.1"/>
    </source>
</evidence>
<sequence>MGRHRRRGPLTRRGAGRSREVVGGLVLLLGAALWLSTSVPSFDPEPFWTQPRGSETNGSQPRTSPIQNTYEAARQSPAIAPYRGPPSGPNGPGDSGGDETPPDDQSGVEPMDVDLPVPAAESNDDCGMPPLPCPSGALCRKDGEGRLPKNPECFTYITFPTPVEEFTTFSGIVVDPISAVQHVTVAALRAALCKLAEAQPTGRLGTCMGTRLGIEERAFAESDDQHDLVAPVLAIVGHVDQQDDVSVHSIFGAAYPPGCGQDWHEHGPGGQARLVGAAGSPAGQVDITAKEHTITCGCRISTDGGGPLALRAGKGSGDGSSLTLPNGAWWCFSRTGSGEYEHASLARDEPMVGRHHGVLQHAVPATTGFTIMVKLHVKSNSASEQAALAIALQHIGAAVAAQHSTAPAVAFIRPPGLTITPLPGRLNPGTKDNLQKQLADWYGGTHMSLISFARSQSPAGLRKLWKQMTHGGTPPWSIATNMAVLDCLQAYWLLKTRDGRATLDALPHTARDRLPPLITPAAYGAADAAATAQKSAAWRQGCEVTTPLQRSCMLQHPL</sequence>
<evidence type="ECO:0000256" key="2">
    <source>
        <dbReference type="SAM" id="Phobius"/>
    </source>
</evidence>
<feature type="region of interest" description="Disordered" evidence="1">
    <location>
        <begin position="78"/>
        <end position="128"/>
    </location>
</feature>
<reference evidence="3" key="1">
    <citation type="journal article" date="2019" name="Plant J.">
        <title>Chlorella vulgaris genome assembly and annotation reveals the molecular basis for metabolic acclimation to high light conditions.</title>
        <authorList>
            <person name="Cecchin M."/>
            <person name="Marcolungo L."/>
            <person name="Rossato M."/>
            <person name="Girolomoni L."/>
            <person name="Cosentino E."/>
            <person name="Cuine S."/>
            <person name="Li-Beisson Y."/>
            <person name="Delledonne M."/>
            <person name="Ballottari M."/>
        </authorList>
    </citation>
    <scope>NUCLEOTIDE SEQUENCE</scope>
    <source>
        <strain evidence="3">211/11P</strain>
    </source>
</reference>
<accession>A0A9D4TNY3</accession>
<evidence type="ECO:0000256" key="1">
    <source>
        <dbReference type="SAM" id="MobiDB-lite"/>
    </source>
</evidence>
<keyword evidence="2" id="KW-1133">Transmembrane helix</keyword>
<comment type="caution">
    <text evidence="3">The sequence shown here is derived from an EMBL/GenBank/DDBJ whole genome shotgun (WGS) entry which is preliminary data.</text>
</comment>
<gene>
    <name evidence="3" type="ORF">D9Q98_005132</name>
</gene>
<dbReference type="Proteomes" id="UP001055712">
    <property type="component" value="Unassembled WGS sequence"/>
</dbReference>
<evidence type="ECO:0000313" key="4">
    <source>
        <dbReference type="Proteomes" id="UP001055712"/>
    </source>
</evidence>